<comment type="caution">
    <text evidence="1">The sequence shown here is derived from an EMBL/GenBank/DDBJ whole genome shotgun (WGS) entry which is preliminary data.</text>
</comment>
<feature type="non-terminal residue" evidence="1">
    <location>
        <position position="1"/>
    </location>
</feature>
<reference evidence="1" key="1">
    <citation type="submission" date="2019-09" db="EMBL/GenBank/DDBJ databases">
        <title>Draft genome sequences of 48 bacterial type strains from the CCUG.</title>
        <authorList>
            <person name="Tunovic T."/>
            <person name="Pineiro-Iglesias B."/>
            <person name="Unosson C."/>
            <person name="Inganas E."/>
            <person name="Ohlen M."/>
            <person name="Cardew S."/>
            <person name="Jensie-Markopoulos S."/>
            <person name="Salva-Serra F."/>
            <person name="Jaen-Luchoro D."/>
            <person name="Karlsson R."/>
            <person name="Svensson-Stadler L."/>
            <person name="Chun J."/>
            <person name="Moore E."/>
        </authorList>
    </citation>
    <scope>NUCLEOTIDE SEQUENCE</scope>
    <source>
        <strain evidence="1">CCUG 49675</strain>
    </source>
</reference>
<organism evidence="1">
    <name type="scientific">Pseudomonas vancouverensis</name>
    <dbReference type="NCBI Taxonomy" id="95300"/>
    <lineage>
        <taxon>Bacteria</taxon>
        <taxon>Pseudomonadati</taxon>
        <taxon>Pseudomonadota</taxon>
        <taxon>Gammaproteobacteria</taxon>
        <taxon>Pseudomonadales</taxon>
        <taxon>Pseudomonadaceae</taxon>
        <taxon>Pseudomonas</taxon>
    </lineage>
</organism>
<protein>
    <submittedName>
        <fullName evidence="1">ABC transporter substrate-binding protein</fullName>
    </submittedName>
</protein>
<dbReference type="EMBL" id="VZPU01000046">
    <property type="protein sequence ID" value="KAB0485581.1"/>
    <property type="molecule type" value="Genomic_DNA"/>
</dbReference>
<gene>
    <name evidence="1" type="ORF">F7R09_29970</name>
</gene>
<sequence length="38" mass="4757">NDDFKIWVDNLIEEDQLKQNQIDYKKIYSNQYNEYSQN</sequence>
<name>A0A643CYH6_PSEVA</name>
<dbReference type="AlphaFoldDB" id="A0A643CYH6"/>
<proteinExistence type="predicted"/>
<accession>A0A643CYH6</accession>
<evidence type="ECO:0000313" key="1">
    <source>
        <dbReference type="EMBL" id="KAB0485581.1"/>
    </source>
</evidence>